<dbReference type="SMART" id="SM00937">
    <property type="entry name" value="PCRF"/>
    <property type="match status" value="1"/>
</dbReference>
<dbReference type="InterPro" id="IPR005139">
    <property type="entry name" value="PCRF"/>
</dbReference>
<protein>
    <recommendedName>
        <fullName evidence="2">Peptide chain release factor domain-containing protein</fullName>
    </recommendedName>
</protein>
<dbReference type="InterPro" id="IPR050057">
    <property type="entry name" value="Prokaryotic/Mito_RF"/>
</dbReference>
<feature type="domain" description="Peptide chain release factor" evidence="2">
    <location>
        <begin position="3"/>
        <end position="107"/>
    </location>
</feature>
<evidence type="ECO:0000259" key="2">
    <source>
        <dbReference type="SMART" id="SM00937"/>
    </source>
</evidence>
<sequence length="138" mass="15730">MRAMAYKELEQALKEEGYVHNLLLKALLPKDDADERDCILEVRAGTGGEEPSLFAMDMFKMYESYSLKKVWRFEVVDVTEDDRLGNSRKKKGFSKRRSNVFDHFSLDIWDPFQGLSSALNNLTGPSCETASIANARID</sequence>
<evidence type="ECO:0000313" key="3">
    <source>
        <dbReference type="EMBL" id="KAJ0216088.1"/>
    </source>
</evidence>
<dbReference type="InterPro" id="IPR045853">
    <property type="entry name" value="Pep_chain_release_fac_I_sf"/>
</dbReference>
<proteinExistence type="predicted"/>
<keyword evidence="1" id="KW-0488">Methylation</keyword>
<evidence type="ECO:0000256" key="1">
    <source>
        <dbReference type="ARBA" id="ARBA00022481"/>
    </source>
</evidence>
<name>A0A9R1W260_LACSA</name>
<accession>A0A9R1W260</accession>
<dbReference type="AlphaFoldDB" id="A0A9R1W260"/>
<evidence type="ECO:0000313" key="4">
    <source>
        <dbReference type="Proteomes" id="UP000235145"/>
    </source>
</evidence>
<dbReference type="Gene3D" id="3.30.70.1660">
    <property type="match status" value="1"/>
</dbReference>
<keyword evidence="4" id="KW-1185">Reference proteome</keyword>
<dbReference type="PANTHER" id="PTHR43804:SF7">
    <property type="entry name" value="LD18447P"/>
    <property type="match status" value="1"/>
</dbReference>
<dbReference type="GO" id="GO:0006415">
    <property type="term" value="P:translational termination"/>
    <property type="evidence" value="ECO:0007669"/>
    <property type="project" value="InterPro"/>
</dbReference>
<comment type="caution">
    <text evidence="3">The sequence shown here is derived from an EMBL/GenBank/DDBJ whole genome shotgun (WGS) entry which is preliminary data.</text>
</comment>
<dbReference type="SUPFAM" id="SSF75620">
    <property type="entry name" value="Release factor"/>
    <property type="match status" value="1"/>
</dbReference>
<organism evidence="3 4">
    <name type="scientific">Lactuca sativa</name>
    <name type="common">Garden lettuce</name>
    <dbReference type="NCBI Taxonomy" id="4236"/>
    <lineage>
        <taxon>Eukaryota</taxon>
        <taxon>Viridiplantae</taxon>
        <taxon>Streptophyta</taxon>
        <taxon>Embryophyta</taxon>
        <taxon>Tracheophyta</taxon>
        <taxon>Spermatophyta</taxon>
        <taxon>Magnoliopsida</taxon>
        <taxon>eudicotyledons</taxon>
        <taxon>Gunneridae</taxon>
        <taxon>Pentapetalae</taxon>
        <taxon>asterids</taxon>
        <taxon>campanulids</taxon>
        <taxon>Asterales</taxon>
        <taxon>Asteraceae</taxon>
        <taxon>Cichorioideae</taxon>
        <taxon>Cichorieae</taxon>
        <taxon>Lactucinae</taxon>
        <taxon>Lactuca</taxon>
    </lineage>
</organism>
<dbReference type="Pfam" id="PF03462">
    <property type="entry name" value="PCRF"/>
    <property type="match status" value="1"/>
</dbReference>
<dbReference type="PANTHER" id="PTHR43804">
    <property type="entry name" value="LD18447P"/>
    <property type="match status" value="1"/>
</dbReference>
<gene>
    <name evidence="3" type="ORF">LSAT_V11C300139900</name>
</gene>
<dbReference type="Proteomes" id="UP000235145">
    <property type="component" value="Unassembled WGS sequence"/>
</dbReference>
<dbReference type="EMBL" id="NBSK02000003">
    <property type="protein sequence ID" value="KAJ0216088.1"/>
    <property type="molecule type" value="Genomic_DNA"/>
</dbReference>
<reference evidence="3 4" key="1">
    <citation type="journal article" date="2017" name="Nat. Commun.">
        <title>Genome assembly with in vitro proximity ligation data and whole-genome triplication in lettuce.</title>
        <authorList>
            <person name="Reyes-Chin-Wo S."/>
            <person name="Wang Z."/>
            <person name="Yang X."/>
            <person name="Kozik A."/>
            <person name="Arikit S."/>
            <person name="Song C."/>
            <person name="Xia L."/>
            <person name="Froenicke L."/>
            <person name="Lavelle D.O."/>
            <person name="Truco M.J."/>
            <person name="Xia R."/>
            <person name="Zhu S."/>
            <person name="Xu C."/>
            <person name="Xu H."/>
            <person name="Xu X."/>
            <person name="Cox K."/>
            <person name="Korf I."/>
            <person name="Meyers B.C."/>
            <person name="Michelmore R.W."/>
        </authorList>
    </citation>
    <scope>NUCLEOTIDE SEQUENCE [LARGE SCALE GENOMIC DNA]</scope>
    <source>
        <strain evidence="4">cv. Salinas</strain>
        <tissue evidence="3">Seedlings</tissue>
    </source>
</reference>